<keyword evidence="2" id="KW-0645">Protease</keyword>
<evidence type="ECO:0000313" key="2">
    <source>
        <dbReference type="EMBL" id="KYO65222.1"/>
    </source>
</evidence>
<protein>
    <submittedName>
        <fullName evidence="2">Putative protease YdcP</fullName>
        <ecNumber evidence="2">3.4.-.-</ecNumber>
    </submittedName>
</protein>
<evidence type="ECO:0000313" key="3">
    <source>
        <dbReference type="Proteomes" id="UP000075737"/>
    </source>
</evidence>
<dbReference type="PROSITE" id="PS01276">
    <property type="entry name" value="PEPTIDASE_U32"/>
    <property type="match status" value="1"/>
</dbReference>
<dbReference type="EMBL" id="LOHZ01000036">
    <property type="protein sequence ID" value="KYO65222.1"/>
    <property type="molecule type" value="Genomic_DNA"/>
</dbReference>
<dbReference type="EC" id="3.4.-.-" evidence="2"/>
<dbReference type="GO" id="GO:0008233">
    <property type="term" value="F:peptidase activity"/>
    <property type="evidence" value="ECO:0007669"/>
    <property type="project" value="UniProtKB-KW"/>
</dbReference>
<feature type="domain" description="Peptidase U32 collagenase" evidence="1">
    <location>
        <begin position="388"/>
        <end position="508"/>
    </location>
</feature>
<accession>A0A162MC31</accession>
<reference evidence="2 3" key="1">
    <citation type="submission" date="2015-12" db="EMBL/GenBank/DDBJ databases">
        <title>Draft genome of Thermovenabulum gondwanense isolated from a red thermophilic microbial mat colonisisng an outflow channel of a bore well.</title>
        <authorList>
            <person name="Patel B.K."/>
        </authorList>
    </citation>
    <scope>NUCLEOTIDE SEQUENCE [LARGE SCALE GENOMIC DNA]</scope>
    <source>
        <strain evidence="2 3">R270</strain>
    </source>
</reference>
<dbReference type="InterPro" id="IPR020988">
    <property type="entry name" value="Pept_U32_collagenase"/>
</dbReference>
<dbReference type="PANTHER" id="PTHR30217">
    <property type="entry name" value="PEPTIDASE U32 FAMILY"/>
    <property type="match status" value="1"/>
</dbReference>
<dbReference type="Pfam" id="PF01136">
    <property type="entry name" value="Peptidase_U32"/>
    <property type="match status" value="2"/>
</dbReference>
<dbReference type="InterPro" id="IPR051454">
    <property type="entry name" value="RNA/ubiquinone_mod_enzymes"/>
</dbReference>
<dbReference type="GO" id="GO:0006508">
    <property type="term" value="P:proteolysis"/>
    <property type="evidence" value="ECO:0007669"/>
    <property type="project" value="UniProtKB-KW"/>
</dbReference>
<dbReference type="RefSeq" id="WP_068748788.1">
    <property type="nucleotide sequence ID" value="NZ_LOHZ01000036.1"/>
</dbReference>
<dbReference type="Pfam" id="PF12392">
    <property type="entry name" value="DUF3656"/>
    <property type="match status" value="1"/>
</dbReference>
<dbReference type="AlphaFoldDB" id="A0A162MC31"/>
<dbReference type="InterPro" id="IPR001539">
    <property type="entry name" value="Peptidase_U32"/>
</dbReference>
<dbReference type="PATRIC" id="fig|520767.4.peg.1783"/>
<dbReference type="OrthoDB" id="9807498at2"/>
<dbReference type="Proteomes" id="UP000075737">
    <property type="component" value="Unassembled WGS sequence"/>
</dbReference>
<dbReference type="STRING" id="520767.ATZ99_16640"/>
<proteinExistence type="predicted"/>
<keyword evidence="3" id="KW-1185">Reference proteome</keyword>
<sequence length="808" mass="92806">MKKPELLAPAGSFDALKAAVENGADAVYLGGKEFNARRSASNFSREELKEAVEYAHLKGVKIYVTVNILIYDDEFYEAGDFINFLNGIGVDGIIVQDIGLGYFIKKYFPDMEVHASTQMTVHSLDGVKFLEKMNFDRVVLARELSLKEIKLIKENTSLKIETFVHGALCFCYSGQCLMSSFIGARSGNRGQCAQPCRLPYYLLDQQGNIISSKLHLMSTRDLNLIKRIPLLIEAGIDSFKIEGRLKRPEYVAVVTSIYRKAIDRFLQNPGKFFISDDEYKKLLQIFNRSFTTGYYFGNPGKDLMSIDCPRNKGILLGKVVGFESENSMTKILLQEELRVGDGIDIRDDEGFGYVVTEFYVKNNKRFKAKPGEIVKIKTKGKVKEGTAVYKTSDAELLEEAKRSYEEPALSKKIPVKIKLYAKLNDRLKIFIEDEDKNYIFSESDYIVKKAQKRPTSLEEIKEKLTRLGNTVFYLKEFKVDMDENILLPFSALNDLRQEAIKKLYERRIEKYKNKRVNGNYKAFLSYFQEKNKGNEQKNKEIMKITLRVDSLEGLKKGISYIDEIYFGGQNFKETLFQLKSALNITKKEGKKFYLALPQITKQEDVREISERLDESLLTEVDGVVAGNNGLLNYFIERNVNCIVDFSLNIFNSVSIEVLKELGFKRVVLSPELSLKAIEKLKSDLELESIVHGYLPLIVSEHNIIKSNSGRDLNIAYLKDRLGKEFKVFVDEKNRSHIYNCYEICMINHIEALTMANIMYGQLYLVGRKPEEIEKITKAYYLSIREKEKIPEEDVAKYYTFGHYFRGVK</sequence>
<dbReference type="PANTHER" id="PTHR30217:SF10">
    <property type="entry name" value="23S RRNA 5-HYDROXYCYTIDINE C2501 SYNTHASE"/>
    <property type="match status" value="1"/>
</dbReference>
<name>A0A162MC31_9FIRM</name>
<organism evidence="2 3">
    <name type="scientific">Thermovenabulum gondwanense</name>
    <dbReference type="NCBI Taxonomy" id="520767"/>
    <lineage>
        <taxon>Bacteria</taxon>
        <taxon>Bacillati</taxon>
        <taxon>Bacillota</taxon>
        <taxon>Clostridia</taxon>
        <taxon>Thermosediminibacterales</taxon>
        <taxon>Thermosediminibacteraceae</taxon>
        <taxon>Thermovenabulum</taxon>
    </lineage>
</organism>
<evidence type="ECO:0000259" key="1">
    <source>
        <dbReference type="Pfam" id="PF12392"/>
    </source>
</evidence>
<keyword evidence="2" id="KW-0378">Hydrolase</keyword>
<gene>
    <name evidence="2" type="primary">ydcP_2</name>
    <name evidence="2" type="ORF">ATZ99_16640</name>
</gene>
<comment type="caution">
    <text evidence="2">The sequence shown here is derived from an EMBL/GenBank/DDBJ whole genome shotgun (WGS) entry which is preliminary data.</text>
</comment>